<dbReference type="PANTHER" id="PTHR42973">
    <property type="entry name" value="BINDING OXIDOREDUCTASE, PUTATIVE (AFU_ORTHOLOGUE AFUA_1G17690)-RELATED"/>
    <property type="match status" value="1"/>
</dbReference>
<evidence type="ECO:0000256" key="3">
    <source>
        <dbReference type="ARBA" id="ARBA00022827"/>
    </source>
</evidence>
<keyword evidence="4" id="KW-0560">Oxidoreductase</keyword>
<sequence length="505" mass="54941">MHTDEGGCQPSQTRGYTHRGAVSILLVLPVALARNSTCCEALRGAGLAHVLYPNSTAYENRTESYWSVSAQLTPYCIVQPTCTSDVVKVVNTLLKGAACSSTKFAVRGGHTTWAGAAKIDDGVTVDMGFIKTVTLDKNASTASIGTGAFVGVGGFMTGGGNSFFLARQGFACDNVKNFEMVTANGDIVHANADENPDLWQALKGGAGANFGILTRYDMYAFRAGNLWGGTATYNKSTSAEHIAAYVKWTDNVNKYTAGSNILIWTYLPSLVDIVILTAYEDTEGNEWPAGFEGFKAIPRITDTLRIDSHKGLIAEFEIGYRYRDIWFTMTFANDPEVYTKIVEFNQAFVDERKASSDDPDFGTQCMTQSIPTIFSKHSVEKGGNIMGLDKLDHNVVMLLSNIAVKTAEQEAVARPPLRYYGEKMQDFAASKGGLIDWVYLNYADWYQDPLASYGADNVEKIRTVVRKFDPQGIFQTKAPGGFKISKVGTGSGAGVEERALYGDVM</sequence>
<dbReference type="OrthoDB" id="2151789at2759"/>
<dbReference type="GO" id="GO:0050660">
    <property type="term" value="F:flavin adenine dinucleotide binding"/>
    <property type="evidence" value="ECO:0007669"/>
    <property type="project" value="InterPro"/>
</dbReference>
<evidence type="ECO:0000256" key="5">
    <source>
        <dbReference type="SAM" id="SignalP"/>
    </source>
</evidence>
<feature type="signal peptide" evidence="5">
    <location>
        <begin position="1"/>
        <end position="33"/>
    </location>
</feature>
<evidence type="ECO:0000313" key="6">
    <source>
        <dbReference type="EMBL" id="KAF1979375.1"/>
    </source>
</evidence>
<keyword evidence="3" id="KW-0274">FAD</keyword>
<dbReference type="PANTHER" id="PTHR42973:SF53">
    <property type="entry name" value="FAD-BINDING PCMH-TYPE DOMAIN-CONTAINING PROTEIN-RELATED"/>
    <property type="match status" value="1"/>
</dbReference>
<dbReference type="EMBL" id="ML976658">
    <property type="protein sequence ID" value="KAF1979375.1"/>
    <property type="molecule type" value="Genomic_DNA"/>
</dbReference>
<evidence type="ECO:0000313" key="7">
    <source>
        <dbReference type="Proteomes" id="UP000800036"/>
    </source>
</evidence>
<dbReference type="AlphaFoldDB" id="A0A6A5VQX6"/>
<name>A0A6A5VQX6_9PLEO</name>
<evidence type="ECO:0000256" key="1">
    <source>
        <dbReference type="ARBA" id="ARBA00005466"/>
    </source>
</evidence>
<proteinExistence type="inferred from homology"/>
<keyword evidence="2" id="KW-0285">Flavoprotein</keyword>
<dbReference type="InterPro" id="IPR050416">
    <property type="entry name" value="FAD-linked_Oxidoreductase"/>
</dbReference>
<accession>A0A6A5VQX6</accession>
<dbReference type="InterPro" id="IPR016169">
    <property type="entry name" value="FAD-bd_PCMH_sub2"/>
</dbReference>
<dbReference type="Gene3D" id="3.30.465.10">
    <property type="match status" value="2"/>
</dbReference>
<dbReference type="SUPFAM" id="SSF56176">
    <property type="entry name" value="FAD-binding/transporter-associated domain-like"/>
    <property type="match status" value="1"/>
</dbReference>
<gene>
    <name evidence="6" type="ORF">BU23DRAFT_586597</name>
</gene>
<protein>
    <submittedName>
        <fullName evidence="6">FAD-binding domain-containing protein</fullName>
    </submittedName>
</protein>
<dbReference type="InterPro" id="IPR036318">
    <property type="entry name" value="FAD-bd_PCMH-like_sf"/>
</dbReference>
<organism evidence="6 7">
    <name type="scientific">Bimuria novae-zelandiae CBS 107.79</name>
    <dbReference type="NCBI Taxonomy" id="1447943"/>
    <lineage>
        <taxon>Eukaryota</taxon>
        <taxon>Fungi</taxon>
        <taxon>Dikarya</taxon>
        <taxon>Ascomycota</taxon>
        <taxon>Pezizomycotina</taxon>
        <taxon>Dothideomycetes</taxon>
        <taxon>Pleosporomycetidae</taxon>
        <taxon>Pleosporales</taxon>
        <taxon>Massarineae</taxon>
        <taxon>Didymosphaeriaceae</taxon>
        <taxon>Bimuria</taxon>
    </lineage>
</organism>
<feature type="chain" id="PRO_5025497349" evidence="5">
    <location>
        <begin position="34"/>
        <end position="505"/>
    </location>
</feature>
<dbReference type="Proteomes" id="UP000800036">
    <property type="component" value="Unassembled WGS sequence"/>
</dbReference>
<dbReference type="GO" id="GO:0016491">
    <property type="term" value="F:oxidoreductase activity"/>
    <property type="evidence" value="ECO:0007669"/>
    <property type="project" value="UniProtKB-KW"/>
</dbReference>
<comment type="similarity">
    <text evidence="1">Belongs to the oxygen-dependent FAD-linked oxidoreductase family.</text>
</comment>
<evidence type="ECO:0000256" key="2">
    <source>
        <dbReference type="ARBA" id="ARBA00022630"/>
    </source>
</evidence>
<keyword evidence="7" id="KW-1185">Reference proteome</keyword>
<reference evidence="6" key="1">
    <citation type="journal article" date="2020" name="Stud. Mycol.">
        <title>101 Dothideomycetes genomes: a test case for predicting lifestyles and emergence of pathogens.</title>
        <authorList>
            <person name="Haridas S."/>
            <person name="Albert R."/>
            <person name="Binder M."/>
            <person name="Bloem J."/>
            <person name="Labutti K."/>
            <person name="Salamov A."/>
            <person name="Andreopoulos B."/>
            <person name="Baker S."/>
            <person name="Barry K."/>
            <person name="Bills G."/>
            <person name="Bluhm B."/>
            <person name="Cannon C."/>
            <person name="Castanera R."/>
            <person name="Culley D."/>
            <person name="Daum C."/>
            <person name="Ezra D."/>
            <person name="Gonzalez J."/>
            <person name="Henrissat B."/>
            <person name="Kuo A."/>
            <person name="Liang C."/>
            <person name="Lipzen A."/>
            <person name="Lutzoni F."/>
            <person name="Magnuson J."/>
            <person name="Mondo S."/>
            <person name="Nolan M."/>
            <person name="Ohm R."/>
            <person name="Pangilinan J."/>
            <person name="Park H.-J."/>
            <person name="Ramirez L."/>
            <person name="Alfaro M."/>
            <person name="Sun H."/>
            <person name="Tritt A."/>
            <person name="Yoshinaga Y."/>
            <person name="Zwiers L.-H."/>
            <person name="Turgeon B."/>
            <person name="Goodwin S."/>
            <person name="Spatafora J."/>
            <person name="Crous P."/>
            <person name="Grigoriev I."/>
        </authorList>
    </citation>
    <scope>NUCLEOTIDE SEQUENCE</scope>
    <source>
        <strain evidence="6">CBS 107.79</strain>
    </source>
</reference>
<keyword evidence="5" id="KW-0732">Signal</keyword>
<evidence type="ECO:0000256" key="4">
    <source>
        <dbReference type="ARBA" id="ARBA00023002"/>
    </source>
</evidence>